<dbReference type="RefSeq" id="WP_067591055.1">
    <property type="nucleotide sequence ID" value="NZ_JABMCZ010000001.1"/>
</dbReference>
<dbReference type="Pfam" id="PF01979">
    <property type="entry name" value="Amidohydro_1"/>
    <property type="match status" value="1"/>
</dbReference>
<dbReference type="STRING" id="455432.AWN90_33485"/>
<dbReference type="Gene3D" id="1.20.58.520">
    <property type="entry name" value="Amidohydrolase"/>
    <property type="match status" value="1"/>
</dbReference>
<dbReference type="SUPFAM" id="SSF51556">
    <property type="entry name" value="Metallo-dependent hydrolases"/>
    <property type="match status" value="1"/>
</dbReference>
<dbReference type="GO" id="GO:0016810">
    <property type="term" value="F:hydrolase activity, acting on carbon-nitrogen (but not peptide) bonds"/>
    <property type="evidence" value="ECO:0007669"/>
    <property type="project" value="InterPro"/>
</dbReference>
<dbReference type="OrthoDB" id="3514520at2"/>
<dbReference type="SUPFAM" id="SSF51338">
    <property type="entry name" value="Composite domain of metallo-dependent hydrolases"/>
    <property type="match status" value="1"/>
</dbReference>
<dbReference type="PANTHER" id="PTHR43135:SF3">
    <property type="entry name" value="ALPHA-D-RIBOSE 1-METHYLPHOSPHONATE 5-TRIPHOSPHATE DIPHOSPHATASE"/>
    <property type="match status" value="1"/>
</dbReference>
<keyword evidence="2" id="KW-0378">Hydrolase</keyword>
<dbReference type="PANTHER" id="PTHR43135">
    <property type="entry name" value="ALPHA-D-RIBOSE 1-METHYLPHOSPHONATE 5-TRIPHOSPHATE DIPHOSPHATASE"/>
    <property type="match status" value="1"/>
</dbReference>
<sequence length="364" mass="36574">MAFTAADAVRTALTNVRIFDGRKLSEPTTVVIDGSVIATDATGARRIDAGGAVLLPGFIDCHVHVAGPETPESLVAHGVTTALDMAAWPLSMLAAVRAVRDSATVRSAGLPIIGPGGPHAGLSGLAELSVIGGPAEAEPAVAARVAAGSDYIKLVLEAPGDGGPDPETAKAVVAAAHARDLLVVAHATTVGAYALGLDVGVDVITHVPTDAVLPDADNARMAAGSQVAVPTLTMMKGIGELTGRAEVFDAALATVGALYAAGIPVLAGTDANHTPGIPYQPPFGESIHGELELLVAAGLPAAAALEAATALPARHFRLPDRGAITPGHRADLILLDGDPLADIRATRTITRIWCGGIEYAPAGA</sequence>
<evidence type="ECO:0000313" key="2">
    <source>
        <dbReference type="EMBL" id="KZM73532.1"/>
    </source>
</evidence>
<evidence type="ECO:0000259" key="1">
    <source>
        <dbReference type="Pfam" id="PF01979"/>
    </source>
</evidence>
<accession>A0A164MP17</accession>
<evidence type="ECO:0000313" key="3">
    <source>
        <dbReference type="Proteomes" id="UP000076512"/>
    </source>
</evidence>
<dbReference type="InterPro" id="IPR011059">
    <property type="entry name" value="Metal-dep_hydrolase_composite"/>
</dbReference>
<organism evidence="2 3">
    <name type="scientific">Nocardia terpenica</name>
    <dbReference type="NCBI Taxonomy" id="455432"/>
    <lineage>
        <taxon>Bacteria</taxon>
        <taxon>Bacillati</taxon>
        <taxon>Actinomycetota</taxon>
        <taxon>Actinomycetes</taxon>
        <taxon>Mycobacteriales</taxon>
        <taxon>Nocardiaceae</taxon>
        <taxon>Nocardia</taxon>
    </lineage>
</organism>
<dbReference type="Gene3D" id="3.30.110.90">
    <property type="entry name" value="Amidohydrolase"/>
    <property type="match status" value="1"/>
</dbReference>
<feature type="domain" description="Amidohydrolase-related" evidence="1">
    <location>
        <begin position="53"/>
        <end position="355"/>
    </location>
</feature>
<keyword evidence="3" id="KW-1185">Reference proteome</keyword>
<dbReference type="Gene3D" id="3.40.50.10910">
    <property type="entry name" value="Amidohydrolase"/>
    <property type="match status" value="1"/>
</dbReference>
<dbReference type="Gene3D" id="2.30.40.10">
    <property type="entry name" value="Urease, subunit C, domain 1"/>
    <property type="match status" value="1"/>
</dbReference>
<dbReference type="InterPro" id="IPR006680">
    <property type="entry name" value="Amidohydro-rel"/>
</dbReference>
<gene>
    <name evidence="2" type="ORF">AWN90_33485</name>
</gene>
<dbReference type="EMBL" id="LWGR01000007">
    <property type="protein sequence ID" value="KZM73532.1"/>
    <property type="molecule type" value="Genomic_DNA"/>
</dbReference>
<reference evidence="2 3" key="1">
    <citation type="submission" date="2016-04" db="EMBL/GenBank/DDBJ databases">
        <authorList>
            <person name="Evans L.H."/>
            <person name="Alamgir A."/>
            <person name="Owens N."/>
            <person name="Weber N.D."/>
            <person name="Virtaneva K."/>
            <person name="Barbian K."/>
            <person name="Babar A."/>
            <person name="Rosenke K."/>
        </authorList>
    </citation>
    <scope>NUCLEOTIDE SEQUENCE [LARGE SCALE GENOMIC DNA]</scope>
    <source>
        <strain evidence="2 3">IFM 0406</strain>
    </source>
</reference>
<name>A0A164MP17_9NOCA</name>
<protein>
    <submittedName>
        <fullName evidence="2">Amidohydrolase</fullName>
    </submittedName>
</protein>
<proteinExistence type="predicted"/>
<dbReference type="AlphaFoldDB" id="A0A164MP17"/>
<dbReference type="InterPro" id="IPR032466">
    <property type="entry name" value="Metal_Hydrolase"/>
</dbReference>
<comment type="caution">
    <text evidence="2">The sequence shown here is derived from an EMBL/GenBank/DDBJ whole genome shotgun (WGS) entry which is preliminary data.</text>
</comment>
<dbReference type="InterPro" id="IPR051781">
    <property type="entry name" value="Metallo-dep_Hydrolase"/>
</dbReference>
<dbReference type="Proteomes" id="UP000076512">
    <property type="component" value="Unassembled WGS sequence"/>
</dbReference>